<organism evidence="5 6">
    <name type="scientific">Aureococcus anophagefferens</name>
    <name type="common">Harmful bloom alga</name>
    <dbReference type="NCBI Taxonomy" id="44056"/>
    <lineage>
        <taxon>Eukaryota</taxon>
        <taxon>Sar</taxon>
        <taxon>Stramenopiles</taxon>
        <taxon>Ochrophyta</taxon>
        <taxon>Pelagophyceae</taxon>
        <taxon>Pelagomonadales</taxon>
        <taxon>Pelagomonadaceae</taxon>
        <taxon>Aureococcus</taxon>
    </lineage>
</organism>
<dbReference type="PANTHER" id="PTHR30502">
    <property type="entry name" value="2-KETO-3-DEOXY-L-RHAMNONATE ALDOLASE"/>
    <property type="match status" value="1"/>
</dbReference>
<dbReference type="Gene3D" id="3.20.20.60">
    <property type="entry name" value="Phosphoenolpyruvate-binding domains"/>
    <property type="match status" value="1"/>
</dbReference>
<dbReference type="PANTHER" id="PTHR30502:SF0">
    <property type="entry name" value="PHOSPHOENOLPYRUVATE CARBOXYLASE FAMILY PROTEIN"/>
    <property type="match status" value="1"/>
</dbReference>
<evidence type="ECO:0000313" key="5">
    <source>
        <dbReference type="EMBL" id="KAK7240491.1"/>
    </source>
</evidence>
<evidence type="ECO:0000259" key="4">
    <source>
        <dbReference type="Pfam" id="PF03328"/>
    </source>
</evidence>
<dbReference type="InterPro" id="IPR015813">
    <property type="entry name" value="Pyrv/PenolPyrv_kinase-like_dom"/>
</dbReference>
<keyword evidence="6" id="KW-1185">Reference proteome</keyword>
<reference evidence="5 6" key="1">
    <citation type="submission" date="2024-03" db="EMBL/GenBank/DDBJ databases">
        <title>Aureococcus anophagefferens CCMP1851 and Kratosvirus quantuckense: Draft genome of a second virus-susceptible host strain in the model system.</title>
        <authorList>
            <person name="Chase E."/>
            <person name="Truchon A.R."/>
            <person name="Schepens W."/>
            <person name="Wilhelm S.W."/>
        </authorList>
    </citation>
    <scope>NUCLEOTIDE SEQUENCE [LARGE SCALE GENOMIC DNA]</scope>
    <source>
        <strain evidence="5 6">CCMP1851</strain>
    </source>
</reference>
<dbReference type="SUPFAM" id="SSF51621">
    <property type="entry name" value="Phosphoenolpyruvate/pyruvate domain"/>
    <property type="match status" value="1"/>
</dbReference>
<keyword evidence="3" id="KW-0456">Lyase</keyword>
<name>A0ABR1FWU1_AURAN</name>
<sequence>MHAMLRYASRAVVGVGASTLATTAFADGKEPPLSYRPPFVAPQSTNAAWVQSMKEGKAMMGCAVNSSSSLVAEICAATGFDFLLIDAQHSAVNPETLRHLLQACHAGGAKAFVRVGGHNDRVGIQQACDLGADGVLVPCVRTKADVELAVSCCKYPMSGRGAVGGTRSVFVNLRPQLPGGFGKLFDYVHNGNPTVVVAVQIETKDALENVEEICSVDGLDIAFIGPGDLAVDMGLGRECGVPACWGDPRFGAAVGKVAAACEASGVIGGFWNSGLEGTIPQGFRFFVVDDDVCAMQETLAKNLVGFQEKRQAALAGLAK</sequence>
<accession>A0ABR1FWU1</accession>
<gene>
    <name evidence="5" type="ORF">SO694_00111036</name>
</gene>
<dbReference type="EMBL" id="JBBJCI010000211">
    <property type="protein sequence ID" value="KAK7240491.1"/>
    <property type="molecule type" value="Genomic_DNA"/>
</dbReference>
<proteinExistence type="inferred from homology"/>
<evidence type="ECO:0000313" key="6">
    <source>
        <dbReference type="Proteomes" id="UP001363151"/>
    </source>
</evidence>
<dbReference type="Proteomes" id="UP001363151">
    <property type="component" value="Unassembled WGS sequence"/>
</dbReference>
<dbReference type="InterPro" id="IPR005000">
    <property type="entry name" value="Aldolase/citrate-lyase_domain"/>
</dbReference>
<keyword evidence="2" id="KW-0479">Metal-binding</keyword>
<dbReference type="Pfam" id="PF03328">
    <property type="entry name" value="HpcH_HpaI"/>
    <property type="match status" value="1"/>
</dbReference>
<evidence type="ECO:0000256" key="1">
    <source>
        <dbReference type="ARBA" id="ARBA00005568"/>
    </source>
</evidence>
<feature type="domain" description="HpcH/HpaI aldolase/citrate lyase" evidence="4">
    <location>
        <begin position="62"/>
        <end position="269"/>
    </location>
</feature>
<evidence type="ECO:0000256" key="2">
    <source>
        <dbReference type="ARBA" id="ARBA00022723"/>
    </source>
</evidence>
<protein>
    <recommendedName>
        <fullName evidence="4">HpcH/HpaI aldolase/citrate lyase domain-containing protein</fullName>
    </recommendedName>
</protein>
<comment type="similarity">
    <text evidence="1">Belongs to the HpcH/HpaI aldolase family.</text>
</comment>
<comment type="caution">
    <text evidence="5">The sequence shown here is derived from an EMBL/GenBank/DDBJ whole genome shotgun (WGS) entry which is preliminary data.</text>
</comment>
<evidence type="ECO:0000256" key="3">
    <source>
        <dbReference type="ARBA" id="ARBA00023239"/>
    </source>
</evidence>
<dbReference type="InterPro" id="IPR040442">
    <property type="entry name" value="Pyrv_kinase-like_dom_sf"/>
</dbReference>
<dbReference type="InterPro" id="IPR050251">
    <property type="entry name" value="HpcH-HpaI_aldolase"/>
</dbReference>